<feature type="region of interest" description="Disordered" evidence="1">
    <location>
        <begin position="1"/>
        <end position="32"/>
    </location>
</feature>
<organism evidence="3 4">
    <name type="scientific">Venturia inaequalis</name>
    <name type="common">Apple scab fungus</name>
    <dbReference type="NCBI Taxonomy" id="5025"/>
    <lineage>
        <taxon>Eukaryota</taxon>
        <taxon>Fungi</taxon>
        <taxon>Dikarya</taxon>
        <taxon>Ascomycota</taxon>
        <taxon>Pezizomycotina</taxon>
        <taxon>Dothideomycetes</taxon>
        <taxon>Pleosporomycetidae</taxon>
        <taxon>Venturiales</taxon>
        <taxon>Venturiaceae</taxon>
        <taxon>Venturia</taxon>
    </lineage>
</organism>
<dbReference type="EMBL" id="WNWS01000021">
    <property type="protein sequence ID" value="KAE9987187.1"/>
    <property type="molecule type" value="Genomic_DNA"/>
</dbReference>
<proteinExistence type="predicted"/>
<dbReference type="EMBL" id="WNWR01000639">
    <property type="protein sequence ID" value="KAE9972296.1"/>
    <property type="molecule type" value="Genomic_DNA"/>
</dbReference>
<evidence type="ECO:0000256" key="1">
    <source>
        <dbReference type="SAM" id="MobiDB-lite"/>
    </source>
</evidence>
<reference evidence="3 4" key="1">
    <citation type="submission" date="2018-12" db="EMBL/GenBank/DDBJ databases">
        <title>Venturia inaequalis Genome Resource.</title>
        <authorList>
            <person name="Lichtner F.J."/>
        </authorList>
    </citation>
    <scope>NUCLEOTIDE SEQUENCE [LARGE SCALE GENOMIC DNA]</scope>
    <source>
        <strain evidence="3 4">120213</strain>
        <strain evidence="2 5">DMI_063113</strain>
    </source>
</reference>
<feature type="compositionally biased region" description="Polar residues" evidence="1">
    <location>
        <begin position="100"/>
        <end position="153"/>
    </location>
</feature>
<accession>A0A8H3VGQ7</accession>
<dbReference type="Proteomes" id="UP000490939">
    <property type="component" value="Unassembled WGS sequence"/>
</dbReference>
<protein>
    <submittedName>
        <fullName evidence="3">Uncharacterized protein</fullName>
    </submittedName>
</protein>
<feature type="compositionally biased region" description="Basic and acidic residues" evidence="1">
    <location>
        <begin position="1"/>
        <end position="30"/>
    </location>
</feature>
<feature type="region of interest" description="Disordered" evidence="1">
    <location>
        <begin position="69"/>
        <end position="161"/>
    </location>
</feature>
<evidence type="ECO:0000313" key="2">
    <source>
        <dbReference type="EMBL" id="KAE9972296.1"/>
    </source>
</evidence>
<name>A0A8H3VGQ7_VENIN</name>
<evidence type="ECO:0000313" key="4">
    <source>
        <dbReference type="Proteomes" id="UP000447873"/>
    </source>
</evidence>
<gene>
    <name evidence="2" type="ORF">EG327_009527</name>
    <name evidence="3" type="ORF">EG328_003656</name>
</gene>
<comment type="caution">
    <text evidence="3">The sequence shown here is derived from an EMBL/GenBank/DDBJ whole genome shotgun (WGS) entry which is preliminary data.</text>
</comment>
<keyword evidence="5" id="KW-1185">Reference proteome</keyword>
<evidence type="ECO:0000313" key="3">
    <source>
        <dbReference type="EMBL" id="KAE9987187.1"/>
    </source>
</evidence>
<sequence length="380" mass="43426">MDALQRDHDKQCEDTGRLEDRLQKEKDTKQMKGLMKSANTFKAGYHDKQNLNLFPTREEIQAEAKLLKEKAAEKASGGVDAKTPQLNQSSKRRADIAGTSPVSETTPAIENTSVKRLKFTGSNPSFQTSSPLSNPTTQKSLQAKNPQQPSTTAAKRDKNKTVFLPTSQSRLDSLQDMVDDVVSTNRSTVWTKICQALEIKTELGDSAYQKYLQAVLSKSSSAVRVSMQCSEPDKWIFDNAGQQFKHDIPWKDIKPYIKSLKVFVDQGYPSFSNKKVKNWLKDHVKDAPKLSRVEIFIRYREGSIDTKKEDKNGADMDWQYGKKDSTMRFACDLWSFSQLKRVSFTIQKKYISGDICTWCCTERDQDKKIWKDWTSGRWAW</sequence>
<dbReference type="OrthoDB" id="10406114at2759"/>
<evidence type="ECO:0000313" key="5">
    <source>
        <dbReference type="Proteomes" id="UP000490939"/>
    </source>
</evidence>
<dbReference type="AlphaFoldDB" id="A0A8H3VGQ7"/>
<dbReference type="Proteomes" id="UP000447873">
    <property type="component" value="Unassembled WGS sequence"/>
</dbReference>